<evidence type="ECO:0000313" key="1">
    <source>
        <dbReference type="EMBL" id="MBC5637992.1"/>
    </source>
</evidence>
<comment type="caution">
    <text evidence="1">The sequence shown here is derived from an EMBL/GenBank/DDBJ whole genome shotgun (WGS) entry which is preliminary data.</text>
</comment>
<dbReference type="Proteomes" id="UP000637359">
    <property type="component" value="Unassembled WGS sequence"/>
</dbReference>
<dbReference type="CDD" id="cd10929">
    <property type="entry name" value="CE4_u5"/>
    <property type="match status" value="1"/>
</dbReference>
<evidence type="ECO:0000313" key="2">
    <source>
        <dbReference type="Proteomes" id="UP000637359"/>
    </source>
</evidence>
<keyword evidence="2" id="KW-1185">Reference proteome</keyword>
<dbReference type="EMBL" id="JACOOL010000011">
    <property type="protein sequence ID" value="MBC5637992.1"/>
    <property type="molecule type" value="Genomic_DNA"/>
</dbReference>
<protein>
    <submittedName>
        <fullName evidence="1">Polysaccharide deacetylase family protein</fullName>
    </submittedName>
</protein>
<organism evidence="1 2">
    <name type="scientific">Ornithinibacillus hominis</name>
    <dbReference type="NCBI Taxonomy" id="2763055"/>
    <lineage>
        <taxon>Bacteria</taxon>
        <taxon>Bacillati</taxon>
        <taxon>Bacillota</taxon>
        <taxon>Bacilli</taxon>
        <taxon>Bacillales</taxon>
        <taxon>Bacillaceae</taxon>
        <taxon>Ornithinibacillus</taxon>
    </lineage>
</organism>
<gene>
    <name evidence="1" type="ORF">H8S33_14440</name>
</gene>
<dbReference type="RefSeq" id="WP_186870700.1">
    <property type="nucleotide sequence ID" value="NZ_JACOOL010000011.1"/>
</dbReference>
<dbReference type="GO" id="GO:0005975">
    <property type="term" value="P:carbohydrate metabolic process"/>
    <property type="evidence" value="ECO:0007669"/>
    <property type="project" value="InterPro"/>
</dbReference>
<dbReference type="AlphaFoldDB" id="A0A923L7J1"/>
<reference evidence="1" key="1">
    <citation type="submission" date="2020-08" db="EMBL/GenBank/DDBJ databases">
        <title>Genome public.</title>
        <authorList>
            <person name="Liu C."/>
            <person name="Sun Q."/>
        </authorList>
    </citation>
    <scope>NUCLEOTIDE SEQUENCE</scope>
    <source>
        <strain evidence="1">BX22</strain>
    </source>
</reference>
<dbReference type="SUPFAM" id="SSF88713">
    <property type="entry name" value="Glycoside hydrolase/deacetylase"/>
    <property type="match status" value="1"/>
</dbReference>
<accession>A0A923L7J1</accession>
<proteinExistence type="predicted"/>
<dbReference type="Gene3D" id="3.20.20.370">
    <property type="entry name" value="Glycoside hydrolase/deacetylase"/>
    <property type="match status" value="1"/>
</dbReference>
<name>A0A923L7J1_9BACI</name>
<sequence length="334" mass="39056">MHNKGKFVISLDFELNWGVFDVLDFNQYKQHLIGARKAVPVMLHRFKQHDIHATWGVVGFLFFSTKQELVKEVPQVQPQYEDSTLSSYRHIQKIGENEVEDPYHYGLSLIKQIKRIPHQEIATHTFSHYYCLAPGQDARTFEADLVKAIQIAKQHSISIKSLIFPRNQVNQAYLSICEDHGLISYRGCEAHWLYQIKSSVNGKVKRAIRLIDSYINLSGHHIYPVENRGQEASLVNIPSSRFLRPYSKQFRFLEGLKLKRIKASMTRAAIEGKLYHLWWHPHNFGVHLEENIQMLDHIIEHFHMLRHQYGMESLTMQEVSERMASQLTNETKII</sequence>
<dbReference type="InterPro" id="IPR011330">
    <property type="entry name" value="Glyco_hydro/deAcase_b/a-brl"/>
</dbReference>